<evidence type="ECO:0000256" key="1">
    <source>
        <dbReference type="ARBA" id="ARBA00011900"/>
    </source>
</evidence>
<dbReference type="PANTHER" id="PTHR33841:SF1">
    <property type="entry name" value="DNA METHYLTRANSFERASE A"/>
    <property type="match status" value="1"/>
</dbReference>
<keyword evidence="4" id="KW-0680">Restriction system</keyword>
<dbReference type="RefSeq" id="WP_144688736.1">
    <property type="nucleotide sequence ID" value="NZ_VLLQ01000011.1"/>
</dbReference>
<dbReference type="AlphaFoldDB" id="A0A7K0G9T3"/>
<dbReference type="GO" id="GO:0032259">
    <property type="term" value="P:methylation"/>
    <property type="evidence" value="ECO:0007669"/>
    <property type="project" value="UniProtKB-KW"/>
</dbReference>
<dbReference type="EC" id="2.1.1.72" evidence="1"/>
<keyword evidence="2 7" id="KW-0489">Methyltransferase</keyword>
<evidence type="ECO:0000313" key="8">
    <source>
        <dbReference type="Proteomes" id="UP000470010"/>
    </source>
</evidence>
<comment type="caution">
    <text evidence="7">The sequence shown here is derived from an EMBL/GenBank/DDBJ whole genome shotgun (WGS) entry which is preliminary data.</text>
</comment>
<evidence type="ECO:0000256" key="4">
    <source>
        <dbReference type="ARBA" id="ARBA00022747"/>
    </source>
</evidence>
<comment type="catalytic activity">
    <reaction evidence="5">
        <text>a 2'-deoxyadenosine in DNA + S-adenosyl-L-methionine = an N(6)-methyl-2'-deoxyadenosine in DNA + S-adenosyl-L-homocysteine + H(+)</text>
        <dbReference type="Rhea" id="RHEA:15197"/>
        <dbReference type="Rhea" id="RHEA-COMP:12418"/>
        <dbReference type="Rhea" id="RHEA-COMP:12419"/>
        <dbReference type="ChEBI" id="CHEBI:15378"/>
        <dbReference type="ChEBI" id="CHEBI:57856"/>
        <dbReference type="ChEBI" id="CHEBI:59789"/>
        <dbReference type="ChEBI" id="CHEBI:90615"/>
        <dbReference type="ChEBI" id="CHEBI:90616"/>
        <dbReference type="EC" id="2.1.1.72"/>
    </reaction>
</comment>
<keyword evidence="3" id="KW-0808">Transferase</keyword>
<reference evidence="8" key="1">
    <citation type="submission" date="2019-08" db="EMBL/GenBank/DDBJ databases">
        <title>Arthrobacter sp. nov., isolated from plateau pika and Tibetan wild ass.</title>
        <authorList>
            <person name="Ge Y."/>
        </authorList>
    </citation>
    <scope>NUCLEOTIDE SEQUENCE [LARGE SCALE GENOMIC DNA]</scope>
    <source>
        <strain evidence="8">HF-1365</strain>
    </source>
</reference>
<accession>A0A7K0G9T3</accession>
<dbReference type="InterPro" id="IPR050953">
    <property type="entry name" value="N4_N6_ade-DNA_methylase"/>
</dbReference>
<dbReference type="Gene3D" id="3.40.50.150">
    <property type="entry name" value="Vaccinia Virus protein VP39"/>
    <property type="match status" value="1"/>
</dbReference>
<dbReference type="SUPFAM" id="SSF53335">
    <property type="entry name" value="S-adenosyl-L-methionine-dependent methyltransferases"/>
    <property type="match status" value="1"/>
</dbReference>
<dbReference type="Proteomes" id="UP000470010">
    <property type="component" value="Unassembled WGS sequence"/>
</dbReference>
<sequence length="1087" mass="121450">MERLAEQFVANLDHDAAIEFFKRANERISQGSKEDPLRYLLCSSLPRMFPSNPWWIREHALGAEESETYVTGGITRYGFADVLIGCTAVEYEKNLTVKTIFDTGYSQVKDYCAGLLNKGVDVERVIGVLSDTVRWYAYRVEVLACDREASLPIRWGRDDLVLQQIDYVDLSIPDEENLLHFERFVNRYFGRLGSLPLTPGALAADFGLQSETSRAYCEGISTLVASALEENPGYAGLIRKLWSGFVESVGGSMGNFERDYPHEFYVVTLAKLIAANIIDADCPLRSCDEIKDILNGDYFVRHAVVNLVEYDYFGWLNEGKYLDQLVPFALDMQRDLMVYDYTSVETTDLFGRLISQMAETDRRILLGQAPTPKWLARKMVDEAFSRLGDARPHLLDMCCGSGIFIVEALRFLLERLGHPDTLSETEIQMLNEAIYGFDVDPLAVLLSKINWIFVLRKYIGGFPKSGVFVPIYHADSLFVRTPVGGGASSESSSYKVFLYDRMVSIPSVLLSSSYRRFYDQFVYKADVLAGSCSQMSSVLTKSDARQQVDAICAELDMNLSRELRESTETCFLELTSALADLRTRNRNGIWPFVLNNAFKPSLTRGQFNGIVSNPPWLALSRLQANPYKDAIVNLAERFGIMPPGSSFLHAEVSSVFFVSSVRDYLSDGGSIACVMPHTILTGRHEEPFRQGKYLNAATPVIFSVDEIWDLPKDTFKAHAAVVFATKGIKSKIDSDVPGLIVHRQTKDEHVTFHYLTNGSATAYSATARHVSRALDVVSFNQGFDGMPRTAVYFNASKQQNGSWTVSSIPRTGDASSFAVSDAKQCKSFTIGSVANIDDAFIFDAVLSKQLMPFMRIDPVKAFLPIKFEAPDQIKLLNDAELRLAGPSNSLLASKILQCTDESGGKFYNGRGGYLEYVDKRRKLTMTISDDAPWRVLYGAGGSNIAATLIEVSEISRPHKLLIDQTLYWRGAQTKQEAMYYVGLLNSTRINDAIKAFQPSGNFGERHIHTLPLGFISEYDPNDERHGAIALATERVMLRLDRMLSDSPSLAELSDPNRGLSSRRKRLKGLLLGLPEFQDLNDACNLVI</sequence>
<dbReference type="InterPro" id="IPR002052">
    <property type="entry name" value="DNA_methylase_N6_adenine_CS"/>
</dbReference>
<protein>
    <recommendedName>
        <fullName evidence="1">site-specific DNA-methyltransferase (adenine-specific)</fullName>
        <ecNumber evidence="1">2.1.1.72</ecNumber>
    </recommendedName>
</protein>
<gene>
    <name evidence="7" type="ORF">GJE22_08235</name>
</gene>
<dbReference type="InterPro" id="IPR029063">
    <property type="entry name" value="SAM-dependent_MTases_sf"/>
</dbReference>
<dbReference type="Pfam" id="PF02384">
    <property type="entry name" value="N6_Mtase"/>
    <property type="match status" value="1"/>
</dbReference>
<dbReference type="GO" id="GO:0009307">
    <property type="term" value="P:DNA restriction-modification system"/>
    <property type="evidence" value="ECO:0007669"/>
    <property type="project" value="UniProtKB-KW"/>
</dbReference>
<dbReference type="GO" id="GO:0008170">
    <property type="term" value="F:N-methyltransferase activity"/>
    <property type="evidence" value="ECO:0007669"/>
    <property type="project" value="InterPro"/>
</dbReference>
<dbReference type="PRINTS" id="PR00507">
    <property type="entry name" value="N12N6MTFRASE"/>
</dbReference>
<evidence type="ECO:0000256" key="2">
    <source>
        <dbReference type="ARBA" id="ARBA00022603"/>
    </source>
</evidence>
<dbReference type="PROSITE" id="PS00092">
    <property type="entry name" value="N6_MTASE"/>
    <property type="match status" value="1"/>
</dbReference>
<organism evidence="7 8">
    <name type="scientific">Enorma shizhengliae</name>
    <dbReference type="NCBI Taxonomy" id="2606615"/>
    <lineage>
        <taxon>Bacteria</taxon>
        <taxon>Bacillati</taxon>
        <taxon>Actinomycetota</taxon>
        <taxon>Coriobacteriia</taxon>
        <taxon>Coriobacteriales</taxon>
        <taxon>Coriobacteriaceae</taxon>
        <taxon>Enorma</taxon>
    </lineage>
</organism>
<dbReference type="GO" id="GO:0009007">
    <property type="term" value="F:site-specific DNA-methyltransferase (adenine-specific) activity"/>
    <property type="evidence" value="ECO:0007669"/>
    <property type="project" value="UniProtKB-EC"/>
</dbReference>
<evidence type="ECO:0000259" key="6">
    <source>
        <dbReference type="Pfam" id="PF02384"/>
    </source>
</evidence>
<keyword evidence="8" id="KW-1185">Reference proteome</keyword>
<evidence type="ECO:0000313" key="7">
    <source>
        <dbReference type="EMBL" id="MRX80575.1"/>
    </source>
</evidence>
<feature type="domain" description="DNA methylase adenine-specific" evidence="6">
    <location>
        <begin position="352"/>
        <end position="452"/>
    </location>
</feature>
<evidence type="ECO:0000256" key="5">
    <source>
        <dbReference type="ARBA" id="ARBA00047942"/>
    </source>
</evidence>
<dbReference type="EMBL" id="VTFZ01000011">
    <property type="protein sequence ID" value="MRX80575.1"/>
    <property type="molecule type" value="Genomic_DNA"/>
</dbReference>
<proteinExistence type="predicted"/>
<evidence type="ECO:0000256" key="3">
    <source>
        <dbReference type="ARBA" id="ARBA00022679"/>
    </source>
</evidence>
<dbReference type="GO" id="GO:0003677">
    <property type="term" value="F:DNA binding"/>
    <property type="evidence" value="ECO:0007669"/>
    <property type="project" value="InterPro"/>
</dbReference>
<name>A0A7K0G9T3_9ACTN</name>
<dbReference type="InterPro" id="IPR003356">
    <property type="entry name" value="DNA_methylase_A-5"/>
</dbReference>
<dbReference type="PANTHER" id="PTHR33841">
    <property type="entry name" value="DNA METHYLTRANSFERASE YEEA-RELATED"/>
    <property type="match status" value="1"/>
</dbReference>